<dbReference type="AlphaFoldDB" id="A0A417XY65"/>
<dbReference type="EMBL" id="QXGH01000025">
    <property type="protein sequence ID" value="RHW25260.1"/>
    <property type="molecule type" value="Genomic_DNA"/>
</dbReference>
<evidence type="ECO:0000256" key="4">
    <source>
        <dbReference type="ARBA" id="ARBA00023033"/>
    </source>
</evidence>
<dbReference type="OrthoDB" id="143323at2"/>
<comment type="caution">
    <text evidence="6">The sequence shown here is derived from an EMBL/GenBank/DDBJ whole genome shotgun (WGS) entry which is preliminary data.</text>
</comment>
<gene>
    <name evidence="6" type="ORF">D0Z08_20075</name>
</gene>
<feature type="domain" description="Luciferase-like" evidence="5">
    <location>
        <begin position="39"/>
        <end position="248"/>
    </location>
</feature>
<dbReference type="GO" id="GO:0046306">
    <property type="term" value="P:alkanesulfonate catabolic process"/>
    <property type="evidence" value="ECO:0007669"/>
    <property type="project" value="TreeGrafter"/>
</dbReference>
<keyword evidence="1" id="KW-0285">Flavoprotein</keyword>
<protein>
    <submittedName>
        <fullName evidence="6">LLM class F420-dependent oxidoreductase</fullName>
    </submittedName>
</protein>
<accession>A0A417XY65</accession>
<proteinExistence type="predicted"/>
<evidence type="ECO:0000256" key="3">
    <source>
        <dbReference type="ARBA" id="ARBA00023002"/>
    </source>
</evidence>
<name>A0A417XY65_9ACTN</name>
<reference evidence="6 7" key="1">
    <citation type="submission" date="2018-09" db="EMBL/GenBank/DDBJ databases">
        <title>Genome sequencing of Nocardioides immobilis CCTCC AB 2017083 for comparison to Nocardioides silvaticus.</title>
        <authorList>
            <person name="Li C."/>
            <person name="Wang G."/>
        </authorList>
    </citation>
    <scope>NUCLEOTIDE SEQUENCE [LARGE SCALE GENOMIC DNA]</scope>
    <source>
        <strain evidence="6 7">CCTCC AB 2017083</strain>
    </source>
</reference>
<dbReference type="Proteomes" id="UP000283644">
    <property type="component" value="Unassembled WGS sequence"/>
</dbReference>
<evidence type="ECO:0000256" key="1">
    <source>
        <dbReference type="ARBA" id="ARBA00022630"/>
    </source>
</evidence>
<dbReference type="InterPro" id="IPR036661">
    <property type="entry name" value="Luciferase-like_sf"/>
</dbReference>
<keyword evidence="3" id="KW-0560">Oxidoreductase</keyword>
<evidence type="ECO:0000256" key="2">
    <source>
        <dbReference type="ARBA" id="ARBA00022643"/>
    </source>
</evidence>
<keyword evidence="4" id="KW-0503">Monooxygenase</keyword>
<keyword evidence="7" id="KW-1185">Reference proteome</keyword>
<evidence type="ECO:0000313" key="7">
    <source>
        <dbReference type="Proteomes" id="UP000283644"/>
    </source>
</evidence>
<dbReference type="InterPro" id="IPR011251">
    <property type="entry name" value="Luciferase-like_dom"/>
</dbReference>
<dbReference type="GO" id="GO:0008726">
    <property type="term" value="F:alkanesulfonate monooxygenase activity"/>
    <property type="evidence" value="ECO:0007669"/>
    <property type="project" value="TreeGrafter"/>
</dbReference>
<evidence type="ECO:0000313" key="6">
    <source>
        <dbReference type="EMBL" id="RHW25260.1"/>
    </source>
</evidence>
<keyword evidence="2" id="KW-0288">FMN</keyword>
<dbReference type="PANTHER" id="PTHR42847:SF8">
    <property type="entry name" value="CONSERVED PROTEIN"/>
    <property type="match status" value="1"/>
</dbReference>
<dbReference type="Pfam" id="PF00296">
    <property type="entry name" value="Bac_luciferase"/>
    <property type="match status" value="1"/>
</dbReference>
<dbReference type="NCBIfam" id="TIGR03560">
    <property type="entry name" value="F420_Rv1855c"/>
    <property type="match status" value="1"/>
</dbReference>
<dbReference type="PANTHER" id="PTHR42847">
    <property type="entry name" value="ALKANESULFONATE MONOOXYGENASE"/>
    <property type="match status" value="1"/>
</dbReference>
<dbReference type="SUPFAM" id="SSF51679">
    <property type="entry name" value="Bacterial luciferase-like"/>
    <property type="match status" value="1"/>
</dbReference>
<dbReference type="Gene3D" id="3.20.20.30">
    <property type="entry name" value="Luciferase-like domain"/>
    <property type="match status" value="1"/>
</dbReference>
<dbReference type="InterPro" id="IPR019952">
    <property type="entry name" value="F420_OxRdatse_Rv1855c_pred"/>
</dbReference>
<dbReference type="InterPro" id="IPR050172">
    <property type="entry name" value="SsuD_RutA_monooxygenase"/>
</dbReference>
<evidence type="ECO:0000259" key="5">
    <source>
        <dbReference type="Pfam" id="PF00296"/>
    </source>
</evidence>
<sequence>MSGIVDNASLRSAYGGPVELGVHYANFSFAGWDDRLTEHLVGTARAADAGGAELFTVMDHWFQMENFGGPSAPMLEAYLSLAHVAAVTERVRLSALVTGATYRHPGLLAKTVTTLDRLSGGRAMLGIGAGWYEREHRGLGVPFPPTAERFERLEETLQICLQMWSEDEGPYDGAHFRLAETICVPPAVAQPHPPIMIGGAGEKKTLRMVAQYAQACNIFGLSPEVMAHKLMVLRDHCESVGSDYDAIRKTMIFESFDPLLDVEGFVALMGEYAALGIELVTVMVHGEDPVAWTEQVCAEVLPALQQL</sequence>
<organism evidence="6 7">
    <name type="scientific">Nocardioides immobilis</name>
    <dbReference type="NCBI Taxonomy" id="2049295"/>
    <lineage>
        <taxon>Bacteria</taxon>
        <taxon>Bacillati</taxon>
        <taxon>Actinomycetota</taxon>
        <taxon>Actinomycetes</taxon>
        <taxon>Propionibacteriales</taxon>
        <taxon>Nocardioidaceae</taxon>
        <taxon>Nocardioides</taxon>
    </lineage>
</organism>